<dbReference type="SUPFAM" id="SSF63829">
    <property type="entry name" value="Calcium-dependent phosphotriesterase"/>
    <property type="match status" value="1"/>
</dbReference>
<evidence type="ECO:0000256" key="1">
    <source>
        <dbReference type="SAM" id="SignalP"/>
    </source>
</evidence>
<keyword evidence="1" id="KW-0732">Signal</keyword>
<name>A0A9W9HCN6_9EURO</name>
<feature type="signal peptide" evidence="1">
    <location>
        <begin position="1"/>
        <end position="18"/>
    </location>
</feature>
<organism evidence="2 3">
    <name type="scientific">Penicillium bovifimosum</name>
    <dbReference type="NCBI Taxonomy" id="126998"/>
    <lineage>
        <taxon>Eukaryota</taxon>
        <taxon>Fungi</taxon>
        <taxon>Dikarya</taxon>
        <taxon>Ascomycota</taxon>
        <taxon>Pezizomycotina</taxon>
        <taxon>Eurotiomycetes</taxon>
        <taxon>Eurotiomycetidae</taxon>
        <taxon>Eurotiales</taxon>
        <taxon>Aspergillaceae</taxon>
        <taxon>Penicillium</taxon>
    </lineage>
</organism>
<keyword evidence="3" id="KW-1185">Reference proteome</keyword>
<reference evidence="2" key="1">
    <citation type="submission" date="2022-11" db="EMBL/GenBank/DDBJ databases">
        <authorList>
            <person name="Petersen C."/>
        </authorList>
    </citation>
    <scope>NUCLEOTIDE SEQUENCE</scope>
    <source>
        <strain evidence="2">IBT 22155</strain>
    </source>
</reference>
<dbReference type="OrthoDB" id="4449395at2759"/>
<protein>
    <recommendedName>
        <fullName evidence="4">Methanethiol oxidase</fullName>
    </recommendedName>
</protein>
<accession>A0A9W9HCN6</accession>
<dbReference type="RefSeq" id="XP_056525897.1">
    <property type="nucleotide sequence ID" value="XM_056663784.1"/>
</dbReference>
<dbReference type="GeneID" id="81402954"/>
<evidence type="ECO:0008006" key="4">
    <source>
        <dbReference type="Google" id="ProtNLM"/>
    </source>
</evidence>
<reference evidence="2" key="2">
    <citation type="journal article" date="2023" name="IMA Fungus">
        <title>Comparative genomic study of the Penicillium genus elucidates a diverse pangenome and 15 lateral gene transfer events.</title>
        <authorList>
            <person name="Petersen C."/>
            <person name="Sorensen T."/>
            <person name="Nielsen M.R."/>
            <person name="Sondergaard T.E."/>
            <person name="Sorensen J.L."/>
            <person name="Fitzpatrick D.A."/>
            <person name="Frisvad J.C."/>
            <person name="Nielsen K.L."/>
        </authorList>
    </citation>
    <scope>NUCLEOTIDE SEQUENCE</scope>
    <source>
        <strain evidence="2">IBT 22155</strain>
    </source>
</reference>
<gene>
    <name evidence="2" type="ORF">N7515_003040</name>
</gene>
<evidence type="ECO:0000313" key="2">
    <source>
        <dbReference type="EMBL" id="KAJ5144253.1"/>
    </source>
</evidence>
<evidence type="ECO:0000313" key="3">
    <source>
        <dbReference type="Proteomes" id="UP001149079"/>
    </source>
</evidence>
<comment type="caution">
    <text evidence="2">The sequence shown here is derived from an EMBL/GenBank/DDBJ whole genome shotgun (WGS) entry which is preliminary data.</text>
</comment>
<feature type="chain" id="PRO_5040969090" description="Methanethiol oxidase" evidence="1">
    <location>
        <begin position="19"/>
        <end position="400"/>
    </location>
</feature>
<dbReference type="EMBL" id="JAPQKL010000002">
    <property type="protein sequence ID" value="KAJ5144253.1"/>
    <property type="molecule type" value="Genomic_DNA"/>
</dbReference>
<dbReference type="AlphaFoldDB" id="A0A9W9HCN6"/>
<dbReference type="Proteomes" id="UP001149079">
    <property type="component" value="Unassembled WGS sequence"/>
</dbReference>
<sequence length="400" mass="45340">MLTGVFGWFALLFEPLAFQPPLIQPQPRLRNDDGQIPIPAPGPWQDIITGHYGVPAILKIHDRKGVVKWSWQREDVTQVLPPRIKSGLFSNANDATEMKWMRDGKSVGAIYSNLVVVINHTPEYPSTDKQITFAVSRESDDLRNAHTLEPLPGDRLAVATTGQRPWDGILVYNMSSALPLVDEPPVLQRVEGLRAIHAMIWDEELQVLWATGTDAAADGSDPVPAYGVIQGYPFDAVSGQLREDKAYRFRFPEYYDIDTEWGHGYSWWSGPHDLVPVPNERTFLVSNDIGLHAFDIKTMQFTAAYEEVTDKYMRGFEVTTNDRHGINRQGQYEELPQSDLKGFSLAPDGSFVYVQSLWNLYRGNHTSLVVDGVRHQIMKGDEIYRSRWFGDIDGWPKPRT</sequence>
<proteinExistence type="predicted"/>